<sequence>MEGIAFVDSKEDIFVDAPEELNFDTPSKEALTTDYDDDNRNQFNGNTVEILSRFFKFLDTADEEKVQHEDAIKELRGIISGKDEILLSFSNVFGQKEPQDGSSVSEKICLSGEWSCFLSAKYAEFYYDASIK</sequence>
<proteinExistence type="predicted"/>
<dbReference type="AlphaFoldDB" id="A0A8S9SK91"/>
<name>A0A8S9SK91_BRACR</name>
<evidence type="ECO:0000313" key="2">
    <source>
        <dbReference type="Proteomes" id="UP000712600"/>
    </source>
</evidence>
<comment type="caution">
    <text evidence="1">The sequence shown here is derived from an EMBL/GenBank/DDBJ whole genome shotgun (WGS) entry which is preliminary data.</text>
</comment>
<evidence type="ECO:0000313" key="1">
    <source>
        <dbReference type="EMBL" id="KAF3601269.1"/>
    </source>
</evidence>
<reference evidence="1" key="1">
    <citation type="submission" date="2019-12" db="EMBL/GenBank/DDBJ databases">
        <title>Genome sequencing and annotation of Brassica cretica.</title>
        <authorList>
            <person name="Studholme D.J."/>
            <person name="Sarris P."/>
        </authorList>
    </citation>
    <scope>NUCLEOTIDE SEQUENCE</scope>
    <source>
        <strain evidence="1">PFS-109/04</strain>
        <tissue evidence="1">Leaf</tissue>
    </source>
</reference>
<dbReference type="Proteomes" id="UP000712600">
    <property type="component" value="Unassembled WGS sequence"/>
</dbReference>
<protein>
    <submittedName>
        <fullName evidence="1">Uncharacterized protein</fullName>
    </submittedName>
</protein>
<accession>A0A8S9SK91</accession>
<organism evidence="1 2">
    <name type="scientific">Brassica cretica</name>
    <name type="common">Mustard</name>
    <dbReference type="NCBI Taxonomy" id="69181"/>
    <lineage>
        <taxon>Eukaryota</taxon>
        <taxon>Viridiplantae</taxon>
        <taxon>Streptophyta</taxon>
        <taxon>Embryophyta</taxon>
        <taxon>Tracheophyta</taxon>
        <taxon>Spermatophyta</taxon>
        <taxon>Magnoliopsida</taxon>
        <taxon>eudicotyledons</taxon>
        <taxon>Gunneridae</taxon>
        <taxon>Pentapetalae</taxon>
        <taxon>rosids</taxon>
        <taxon>malvids</taxon>
        <taxon>Brassicales</taxon>
        <taxon>Brassicaceae</taxon>
        <taxon>Brassiceae</taxon>
        <taxon>Brassica</taxon>
    </lineage>
</organism>
<dbReference type="EMBL" id="QGKX02000004">
    <property type="protein sequence ID" value="KAF3601269.1"/>
    <property type="molecule type" value="Genomic_DNA"/>
</dbReference>
<gene>
    <name evidence="1" type="ORF">F2Q69_00038730</name>
</gene>